<dbReference type="PANTHER" id="PTHR30574:SF1">
    <property type="entry name" value="SULPHUR TRANSPORT DOMAIN-CONTAINING PROTEIN"/>
    <property type="match status" value="1"/>
</dbReference>
<name>A0A0C6P5B1_BORBO</name>
<evidence type="ECO:0000313" key="11">
    <source>
        <dbReference type="Proteomes" id="UP000007564"/>
    </source>
</evidence>
<keyword evidence="6 9" id="KW-1133">Transmembrane helix</keyword>
<organism evidence="10 11">
    <name type="scientific">Bordetella bronchiseptica 253</name>
    <dbReference type="NCBI Taxonomy" id="568707"/>
    <lineage>
        <taxon>Bacteria</taxon>
        <taxon>Pseudomonadati</taxon>
        <taxon>Pseudomonadota</taxon>
        <taxon>Betaproteobacteria</taxon>
        <taxon>Burkholderiales</taxon>
        <taxon>Alcaligenaceae</taxon>
        <taxon>Bordetella</taxon>
    </lineage>
</organism>
<dbReference type="RefSeq" id="WP_015064120.1">
    <property type="nucleotide sequence ID" value="NC_019382.1"/>
</dbReference>
<feature type="transmembrane region" description="Helical" evidence="9">
    <location>
        <begin position="261"/>
        <end position="286"/>
    </location>
</feature>
<evidence type="ECO:0000256" key="6">
    <source>
        <dbReference type="ARBA" id="ARBA00022989"/>
    </source>
</evidence>
<keyword evidence="3" id="KW-1003">Cell membrane</keyword>
<sequence length="435" mass="45502">MPPVLYCTDPGRASALSLFVRPFRDAIMSINTSTLDLPSALPPIRINHKPLWTALLLVLAGAAYLLQSVGWRQSALWVVGALLGVTLYHASFGFTQAWRVFVSDRRGAGLRAQMVMLAVGVLLFFPFLAQGTLWGQPVSGFVSPPGVSVVLGAFLFGIGMQLGGGCASGTLFAVGGGNTRMLVTLLFFIVGSVIATANFGWWSALPALPPTSLIKSWGLPGALLANLAVFALIAWATTVLEKRRHGQLISHAARTSRAPSLLQGPWPMVWGGIALVVLNFATLALAGRPWGITSAFALWGAKALDALGTDVAGWAYWAKQQAALAAPVSQDITSVMDIGLMLGALAAASAAGKFAPVWKVPARSLLAAVVGGLLLGYGARLAFGCNIGAYFSGILSGSLHAWLWLPAAFLGSALGVRLRPWFGLAVEKTPAASSC</sequence>
<keyword evidence="2" id="KW-0813">Transport</keyword>
<evidence type="ECO:0000256" key="2">
    <source>
        <dbReference type="ARBA" id="ARBA00022448"/>
    </source>
</evidence>
<feature type="transmembrane region" description="Helical" evidence="9">
    <location>
        <begin position="222"/>
        <end position="240"/>
    </location>
</feature>
<evidence type="ECO:0000256" key="9">
    <source>
        <dbReference type="SAM" id="Phobius"/>
    </source>
</evidence>
<feature type="transmembrane region" description="Helical" evidence="9">
    <location>
        <begin position="51"/>
        <end position="69"/>
    </location>
</feature>
<keyword evidence="5 9" id="KW-0812">Transmembrane</keyword>
<keyword evidence="4" id="KW-0997">Cell inner membrane</keyword>
<dbReference type="Proteomes" id="UP000007564">
    <property type="component" value="Chromosome"/>
</dbReference>
<comment type="subcellular location">
    <subcellularLocation>
        <location evidence="1">Cell inner membrane</location>
        <topology evidence="1">Multi-pass membrane protein</topology>
    </subcellularLocation>
</comment>
<dbReference type="Pfam" id="PF04143">
    <property type="entry name" value="Sulf_transp"/>
    <property type="match status" value="1"/>
</dbReference>
<gene>
    <name evidence="10" type="ORF">BN112_1544</name>
</gene>
<feature type="transmembrane region" description="Helical" evidence="9">
    <location>
        <begin position="338"/>
        <end position="358"/>
    </location>
</feature>
<dbReference type="AlphaFoldDB" id="A0A0C6P5B1"/>
<proteinExistence type="inferred from homology"/>
<feature type="transmembrane region" description="Helical" evidence="9">
    <location>
        <begin position="365"/>
        <end position="383"/>
    </location>
</feature>
<evidence type="ECO:0000256" key="1">
    <source>
        <dbReference type="ARBA" id="ARBA00004429"/>
    </source>
</evidence>
<evidence type="ECO:0000256" key="4">
    <source>
        <dbReference type="ARBA" id="ARBA00022519"/>
    </source>
</evidence>
<dbReference type="InterPro" id="IPR007272">
    <property type="entry name" value="Sulf_transp_TsuA/YedE"/>
</dbReference>
<evidence type="ECO:0000256" key="7">
    <source>
        <dbReference type="ARBA" id="ARBA00023136"/>
    </source>
</evidence>
<feature type="transmembrane region" description="Helical" evidence="9">
    <location>
        <begin position="181"/>
        <end position="202"/>
    </location>
</feature>
<reference evidence="10 11" key="1">
    <citation type="journal article" date="2012" name="BMC Genomics">
        <title>Comparative genomics of the classical Bordetella subspecies: the evolution and exchange of virulence-associated diversity amongst closely related pathogens.</title>
        <authorList>
            <person name="Park J."/>
            <person name="Zhang Y."/>
            <person name="Buboltz A.M."/>
            <person name="Zhang X."/>
            <person name="Schuster S.C."/>
            <person name="Ahuja U."/>
            <person name="Liu M."/>
            <person name="Miller J.F."/>
            <person name="Sebaihia M."/>
            <person name="Bentley S.D."/>
            <person name="Parkhill J."/>
            <person name="Harvill E.T."/>
        </authorList>
    </citation>
    <scope>NUCLEOTIDE SEQUENCE [LARGE SCALE GENOMIC DNA]</scope>
    <source>
        <strain evidence="10 11">253</strain>
    </source>
</reference>
<comment type="similarity">
    <text evidence="8">Belongs to the TsuA/YedE (TC 9.B.102) family.</text>
</comment>
<protein>
    <submittedName>
        <fullName evidence="10">Putative membrane protein</fullName>
    </submittedName>
</protein>
<feature type="transmembrane region" description="Helical" evidence="9">
    <location>
        <begin position="75"/>
        <end position="98"/>
    </location>
</feature>
<feature type="transmembrane region" description="Helical" evidence="9">
    <location>
        <begin position="149"/>
        <end position="174"/>
    </location>
</feature>
<dbReference type="OrthoDB" id="9794165at2"/>
<dbReference type="HOGENOM" id="CLU_050656_1_0_4"/>
<dbReference type="KEGG" id="bbh:BN112_1544"/>
<dbReference type="GO" id="GO:0005886">
    <property type="term" value="C:plasma membrane"/>
    <property type="evidence" value="ECO:0007669"/>
    <property type="project" value="UniProtKB-SubCell"/>
</dbReference>
<accession>A0A0C6P5B1</accession>
<evidence type="ECO:0000256" key="3">
    <source>
        <dbReference type="ARBA" id="ARBA00022475"/>
    </source>
</evidence>
<dbReference type="EMBL" id="HE965806">
    <property type="protein sequence ID" value="CCJ53461.1"/>
    <property type="molecule type" value="Genomic_DNA"/>
</dbReference>
<feature type="transmembrane region" description="Helical" evidence="9">
    <location>
        <begin position="110"/>
        <end position="129"/>
    </location>
</feature>
<feature type="transmembrane region" description="Helical" evidence="9">
    <location>
        <begin position="389"/>
        <end position="410"/>
    </location>
</feature>
<evidence type="ECO:0000256" key="5">
    <source>
        <dbReference type="ARBA" id="ARBA00022692"/>
    </source>
</evidence>
<evidence type="ECO:0000313" key="10">
    <source>
        <dbReference type="EMBL" id="CCJ53461.1"/>
    </source>
</evidence>
<dbReference type="PANTHER" id="PTHR30574">
    <property type="entry name" value="INNER MEMBRANE PROTEIN YEDE"/>
    <property type="match status" value="1"/>
</dbReference>
<evidence type="ECO:0000256" key="8">
    <source>
        <dbReference type="ARBA" id="ARBA00035655"/>
    </source>
</evidence>
<keyword evidence="7 9" id="KW-0472">Membrane</keyword>